<dbReference type="AlphaFoldDB" id="A0A7F8RBV7"/>
<evidence type="ECO:0000256" key="1">
    <source>
        <dbReference type="SAM" id="MobiDB-lite"/>
    </source>
</evidence>
<dbReference type="Proteomes" id="UP000245341">
    <property type="component" value="Unplaced"/>
</dbReference>
<accession>A0A7F8RBV7</accession>
<protein>
    <submittedName>
        <fullName evidence="3">Uncharacterized protein LOC115943103 isoform X1</fullName>
    </submittedName>
</protein>
<proteinExistence type="predicted"/>
<evidence type="ECO:0000313" key="3">
    <source>
        <dbReference type="RefSeq" id="XP_030890897.1"/>
    </source>
</evidence>
<dbReference type="GeneID" id="115943103"/>
<name>A0A7F8RBV7_LEPWE</name>
<sequence>MTRQNTMPLPFSCPGGRGGVSPPPPAWWDRLSALLQWYWQRTFDEPLVFRTEDAGRLRAEHQAGLLNYEGCQTSERKAELGPSHPGEPQDEVSEAQRREVSSQTHPASEDHTKNWNLGLWFEVQHSFHDEKIEATERLLPHAVPWVNGETKAGPDTTGRRSWKRLYYEYKKKRSIGNSKDILAVALRELFYFSKLILSYLNSRIIMSYWKLQCKDQVNSYK</sequence>
<organism evidence="2 3">
    <name type="scientific">Leptonychotes weddellii</name>
    <name type="common">Weddell seal</name>
    <name type="synonym">Otaria weddellii</name>
    <dbReference type="NCBI Taxonomy" id="9713"/>
    <lineage>
        <taxon>Eukaryota</taxon>
        <taxon>Metazoa</taxon>
        <taxon>Chordata</taxon>
        <taxon>Craniata</taxon>
        <taxon>Vertebrata</taxon>
        <taxon>Euteleostomi</taxon>
        <taxon>Mammalia</taxon>
        <taxon>Eutheria</taxon>
        <taxon>Laurasiatheria</taxon>
        <taxon>Carnivora</taxon>
        <taxon>Caniformia</taxon>
        <taxon>Pinnipedia</taxon>
        <taxon>Phocidae</taxon>
        <taxon>Monachinae</taxon>
        <taxon>Lobodontini</taxon>
        <taxon>Leptonychotes</taxon>
    </lineage>
</organism>
<evidence type="ECO:0000313" key="2">
    <source>
        <dbReference type="Proteomes" id="UP000245341"/>
    </source>
</evidence>
<feature type="region of interest" description="Disordered" evidence="1">
    <location>
        <begin position="75"/>
        <end position="111"/>
    </location>
</feature>
<gene>
    <name evidence="3" type="primary">LOC115943103</name>
</gene>
<dbReference type="RefSeq" id="XP_030890897.1">
    <property type="nucleotide sequence ID" value="XM_031035037.1"/>
</dbReference>
<keyword evidence="2" id="KW-1185">Reference proteome</keyword>
<reference evidence="3" key="1">
    <citation type="submission" date="2025-08" db="UniProtKB">
        <authorList>
            <consortium name="RefSeq"/>
        </authorList>
    </citation>
    <scope>IDENTIFICATION</scope>
    <source>
        <tissue evidence="3">Liver</tissue>
    </source>
</reference>
<dbReference type="KEGG" id="lww:115943103"/>